<dbReference type="Gene3D" id="2.70.180.10">
    <property type="entry name" value="Hypothetical protein YojF"/>
    <property type="match status" value="1"/>
</dbReference>
<name>H3SH74_9BACL</name>
<accession>H3SH74</accession>
<dbReference type="SUPFAM" id="SSF89442">
    <property type="entry name" value="Hypothetical protein YojF"/>
    <property type="match status" value="1"/>
</dbReference>
<dbReference type="PATRIC" id="fig|1131935.3.peg.2991"/>
<dbReference type="Proteomes" id="UP000003900">
    <property type="component" value="Unassembled WGS sequence"/>
</dbReference>
<keyword evidence="2" id="KW-1185">Reference proteome</keyword>
<dbReference type="EMBL" id="AHKH01000034">
    <property type="protein sequence ID" value="EHQ61608.1"/>
    <property type="molecule type" value="Genomic_DNA"/>
</dbReference>
<gene>
    <name evidence="1" type="ORF">PDENDC454_14407</name>
</gene>
<organism evidence="1 2">
    <name type="scientific">Paenibacillus dendritiformis C454</name>
    <dbReference type="NCBI Taxonomy" id="1131935"/>
    <lineage>
        <taxon>Bacteria</taxon>
        <taxon>Bacillati</taxon>
        <taxon>Bacillota</taxon>
        <taxon>Bacilli</taxon>
        <taxon>Bacillales</taxon>
        <taxon>Paenibacillaceae</taxon>
        <taxon>Paenibacillus</taxon>
    </lineage>
</organism>
<dbReference type="InterPro" id="IPR014934">
    <property type="entry name" value="DUF1806"/>
</dbReference>
<dbReference type="AlphaFoldDB" id="H3SH74"/>
<sequence length="122" mass="13726">MSGGMNMQLIQPEKVQHALQLWREKPLYLHLEMTTGAYASHRDKTKHTASAFITNTVIRYSDGSIAGKGPYRVGLKTPDGWVYAEGLTHWDEQAHAHARLIMAGHDQEGRLIVSLQLSEEPF</sequence>
<evidence type="ECO:0000313" key="1">
    <source>
        <dbReference type="EMBL" id="EHQ61608.1"/>
    </source>
</evidence>
<dbReference type="STRING" id="1131935.PDENDC454_14407"/>
<evidence type="ECO:0008006" key="3">
    <source>
        <dbReference type="Google" id="ProtNLM"/>
    </source>
</evidence>
<reference evidence="1 2" key="1">
    <citation type="journal article" date="2012" name="J. Bacteriol.">
        <title>Genome Sequence of the Pattern-Forming Social Bacterium Paenibacillus dendritiformis C454 Chiral Morphotype.</title>
        <authorList>
            <person name="Sirota-Madi A."/>
            <person name="Olender T."/>
            <person name="Helman Y."/>
            <person name="Brainis I."/>
            <person name="Finkelshtein A."/>
            <person name="Roth D."/>
            <person name="Hagai E."/>
            <person name="Leshkowitz D."/>
            <person name="Brodsky L."/>
            <person name="Galatenko V."/>
            <person name="Nikolaev V."/>
            <person name="Gutnick D.L."/>
            <person name="Lancet D."/>
            <person name="Ben-Jacob E."/>
        </authorList>
    </citation>
    <scope>NUCLEOTIDE SEQUENCE [LARGE SCALE GENOMIC DNA]</scope>
    <source>
        <strain evidence="1 2">C454</strain>
    </source>
</reference>
<dbReference type="Pfam" id="PF08830">
    <property type="entry name" value="DUF1806"/>
    <property type="match status" value="1"/>
</dbReference>
<dbReference type="InterPro" id="IPR036492">
    <property type="entry name" value="YojF_sf"/>
</dbReference>
<evidence type="ECO:0000313" key="2">
    <source>
        <dbReference type="Proteomes" id="UP000003900"/>
    </source>
</evidence>
<proteinExistence type="predicted"/>
<comment type="caution">
    <text evidence="1">The sequence shown here is derived from an EMBL/GenBank/DDBJ whole genome shotgun (WGS) entry which is preliminary data.</text>
</comment>
<protein>
    <recommendedName>
        <fullName evidence="3">DUF1806 domain-containing protein</fullName>
    </recommendedName>
</protein>